<dbReference type="RefSeq" id="WP_340269713.1">
    <property type="nucleotide sequence ID" value="NZ_JBBEOG010000005.1"/>
</dbReference>
<feature type="compositionally biased region" description="Polar residues" evidence="1">
    <location>
        <begin position="129"/>
        <end position="140"/>
    </location>
</feature>
<comment type="caution">
    <text evidence="2">The sequence shown here is derived from an EMBL/GenBank/DDBJ whole genome shotgun (WGS) entry which is preliminary data.</text>
</comment>
<evidence type="ECO:0000313" key="3">
    <source>
        <dbReference type="Proteomes" id="UP001596122"/>
    </source>
</evidence>
<feature type="compositionally biased region" description="Low complexity" evidence="1">
    <location>
        <begin position="218"/>
        <end position="228"/>
    </location>
</feature>
<feature type="region of interest" description="Disordered" evidence="1">
    <location>
        <begin position="218"/>
        <end position="239"/>
    </location>
</feature>
<feature type="region of interest" description="Disordered" evidence="1">
    <location>
        <begin position="124"/>
        <end position="189"/>
    </location>
</feature>
<evidence type="ECO:0008006" key="4">
    <source>
        <dbReference type="Google" id="ProtNLM"/>
    </source>
</evidence>
<gene>
    <name evidence="2" type="ORF">ACFPJ6_15375</name>
</gene>
<dbReference type="Proteomes" id="UP001596122">
    <property type="component" value="Unassembled WGS sequence"/>
</dbReference>
<sequence>MSQDTDGIDDALDGAVRIALTLASQMTARLARERERAAQEARGVADAETRETQARFAAERAAARAQLAPVERDAWWETATKKQVAEALQTAVNWQAVDARAAAAVEMIHRQVLLRDGVRTDQWLRQPDRSSASRSVTAQSAPAADSGAQLAEARRIPADSENSEPAVAMRDRRSFDSPDRRRERAHRLRVRGHDAATVAAVLSADVSQARPAIEAAVPAAASASRLAAPPRPQQLELRP</sequence>
<name>A0ABW0GQ95_9MICO</name>
<protein>
    <recommendedName>
        <fullName evidence="4">Colicin import membrane protein</fullName>
    </recommendedName>
</protein>
<reference evidence="3" key="1">
    <citation type="journal article" date="2019" name="Int. J. Syst. Evol. Microbiol.">
        <title>The Global Catalogue of Microorganisms (GCM) 10K type strain sequencing project: providing services to taxonomists for standard genome sequencing and annotation.</title>
        <authorList>
            <consortium name="The Broad Institute Genomics Platform"/>
            <consortium name="The Broad Institute Genome Sequencing Center for Infectious Disease"/>
            <person name="Wu L."/>
            <person name="Ma J."/>
        </authorList>
    </citation>
    <scope>NUCLEOTIDE SEQUENCE [LARGE SCALE GENOMIC DNA]</scope>
    <source>
        <strain evidence="3">CCUG 43114</strain>
    </source>
</reference>
<evidence type="ECO:0000256" key="1">
    <source>
        <dbReference type="SAM" id="MobiDB-lite"/>
    </source>
</evidence>
<accession>A0ABW0GQ95</accession>
<feature type="compositionally biased region" description="Basic and acidic residues" evidence="1">
    <location>
        <begin position="169"/>
        <end position="182"/>
    </location>
</feature>
<keyword evidence="3" id="KW-1185">Reference proteome</keyword>
<evidence type="ECO:0000313" key="2">
    <source>
        <dbReference type="EMBL" id="MFC5382149.1"/>
    </source>
</evidence>
<dbReference type="EMBL" id="JBHSLD010000014">
    <property type="protein sequence ID" value="MFC5382149.1"/>
    <property type="molecule type" value="Genomic_DNA"/>
</dbReference>
<organism evidence="2 3">
    <name type="scientific">Aquipuribacter nitratireducens</name>
    <dbReference type="NCBI Taxonomy" id="650104"/>
    <lineage>
        <taxon>Bacteria</taxon>
        <taxon>Bacillati</taxon>
        <taxon>Actinomycetota</taxon>
        <taxon>Actinomycetes</taxon>
        <taxon>Micrococcales</taxon>
        <taxon>Intrasporangiaceae</taxon>
        <taxon>Aquipuribacter</taxon>
    </lineage>
</organism>
<proteinExistence type="predicted"/>